<dbReference type="EMBL" id="VSRR010007080">
    <property type="protein sequence ID" value="MPC46171.1"/>
    <property type="molecule type" value="Genomic_DNA"/>
</dbReference>
<feature type="compositionally biased region" description="Basic and acidic residues" evidence="1">
    <location>
        <begin position="20"/>
        <end position="33"/>
    </location>
</feature>
<sequence length="75" mass="8879">MSLHHERTGGGEGMSPATKQRQERSKFQHIPMEFHKSQAIKLRQIRRNRFKYVATCKQRKGRRSEHKALVATRYS</sequence>
<evidence type="ECO:0000313" key="2">
    <source>
        <dbReference type="EMBL" id="MPC46171.1"/>
    </source>
</evidence>
<evidence type="ECO:0000256" key="1">
    <source>
        <dbReference type="SAM" id="MobiDB-lite"/>
    </source>
</evidence>
<name>A0A5B7FFX3_PORTR</name>
<accession>A0A5B7FFX3</accession>
<protein>
    <submittedName>
        <fullName evidence="2">Uncharacterized protein</fullName>
    </submittedName>
</protein>
<dbReference type="Proteomes" id="UP000324222">
    <property type="component" value="Unassembled WGS sequence"/>
</dbReference>
<gene>
    <name evidence="2" type="ORF">E2C01_039881</name>
</gene>
<comment type="caution">
    <text evidence="2">The sequence shown here is derived from an EMBL/GenBank/DDBJ whole genome shotgun (WGS) entry which is preliminary data.</text>
</comment>
<proteinExistence type="predicted"/>
<keyword evidence="3" id="KW-1185">Reference proteome</keyword>
<feature type="region of interest" description="Disordered" evidence="1">
    <location>
        <begin position="1"/>
        <end position="33"/>
    </location>
</feature>
<dbReference type="AlphaFoldDB" id="A0A5B7FFX3"/>
<organism evidence="2 3">
    <name type="scientific">Portunus trituberculatus</name>
    <name type="common">Swimming crab</name>
    <name type="synonym">Neptunus trituberculatus</name>
    <dbReference type="NCBI Taxonomy" id="210409"/>
    <lineage>
        <taxon>Eukaryota</taxon>
        <taxon>Metazoa</taxon>
        <taxon>Ecdysozoa</taxon>
        <taxon>Arthropoda</taxon>
        <taxon>Crustacea</taxon>
        <taxon>Multicrustacea</taxon>
        <taxon>Malacostraca</taxon>
        <taxon>Eumalacostraca</taxon>
        <taxon>Eucarida</taxon>
        <taxon>Decapoda</taxon>
        <taxon>Pleocyemata</taxon>
        <taxon>Brachyura</taxon>
        <taxon>Eubrachyura</taxon>
        <taxon>Portunoidea</taxon>
        <taxon>Portunidae</taxon>
        <taxon>Portuninae</taxon>
        <taxon>Portunus</taxon>
    </lineage>
</organism>
<evidence type="ECO:0000313" key="3">
    <source>
        <dbReference type="Proteomes" id="UP000324222"/>
    </source>
</evidence>
<reference evidence="2 3" key="1">
    <citation type="submission" date="2019-05" db="EMBL/GenBank/DDBJ databases">
        <title>Another draft genome of Portunus trituberculatus and its Hox gene families provides insights of decapod evolution.</title>
        <authorList>
            <person name="Jeong J.-H."/>
            <person name="Song I."/>
            <person name="Kim S."/>
            <person name="Choi T."/>
            <person name="Kim D."/>
            <person name="Ryu S."/>
            <person name="Kim W."/>
        </authorList>
    </citation>
    <scope>NUCLEOTIDE SEQUENCE [LARGE SCALE GENOMIC DNA]</scope>
    <source>
        <tissue evidence="2">Muscle</tissue>
    </source>
</reference>